<feature type="compositionally biased region" description="Low complexity" evidence="2">
    <location>
        <begin position="573"/>
        <end position="585"/>
    </location>
</feature>
<evidence type="ECO:0000313" key="4">
    <source>
        <dbReference type="Proteomes" id="UP001472866"/>
    </source>
</evidence>
<feature type="region of interest" description="Disordered" evidence="2">
    <location>
        <begin position="183"/>
        <end position="239"/>
    </location>
</feature>
<sequence length="651" mass="72601">MTQQEGEGSPGASGLGKSTVQRVFRLLFDVRSFKSNRKFPFNRSKVVVVVSFPDTLEDAINSDPSKNLRIGQLRSRPAVEVARGSEVLIPNSFLEVNFTTTALRFASTLADDPHCKVQIFREDRYRSDMLLGEALVPLQPLLTQPWIDGYAPVAEIGRTGAKTGSQLGAVRIVVAVEEVGVVSSDEGQGQQGGALRSAESSQAQLSDFKTSADVRAGSVSRPGRHASDTEESAEEGRTAQRALFGKEYLRQIEDDIQRASEGTARDLMESKRAVAAMASPAKPSAPPPQVSRPPAGVDVEQITRTQEYASAWEFEVWRSAEEARWRAEMKEKEIARLAYIQKEWKRREKERLDEISAAQNEVEQLQKSLKKTLVSVEEREKRLIMAEEALARRRKEVDREAATRALESQAAIQRAKEDYQCKLDISTARLAQSADLQQATESRLRRIQESFDRLEREHHEYRAQVRSTSESELQRQILGLQSELQQCREEKLKLQHSRVKQKEVISKLHRDLQWAQSMVQRGHAISTSGTKYHEQAHQLNAMAQHGLRDLKEDKEELERLREQLGRMRGGLGAEAQAEAAASGSSEAEEEAGDASAPAASREEEPAAAAVEPKAEERARLEDEMRGLLQSGMYTEADPIIATLQGKISLLS</sequence>
<evidence type="ECO:0000313" key="3">
    <source>
        <dbReference type="EMBL" id="WZN63112.1"/>
    </source>
</evidence>
<dbReference type="AlphaFoldDB" id="A0AAX4P9Q5"/>
<dbReference type="PANTHER" id="PTHR21574:SF0">
    <property type="entry name" value="CENTROSOMAL PROTEIN OF 120 KDA"/>
    <property type="match status" value="1"/>
</dbReference>
<keyword evidence="1" id="KW-0175">Coiled coil</keyword>
<keyword evidence="4" id="KW-1185">Reference proteome</keyword>
<feature type="coiled-coil region" evidence="1">
    <location>
        <begin position="437"/>
        <end position="490"/>
    </location>
</feature>
<dbReference type="GO" id="GO:0005815">
    <property type="term" value="C:microtubule organizing center"/>
    <property type="evidence" value="ECO:0007669"/>
    <property type="project" value="TreeGrafter"/>
</dbReference>
<gene>
    <name evidence="3" type="ORF">HKI87_07g46570</name>
</gene>
<proteinExistence type="predicted"/>
<feature type="region of interest" description="Disordered" evidence="2">
    <location>
        <begin position="567"/>
        <end position="622"/>
    </location>
</feature>
<feature type="compositionally biased region" description="Polar residues" evidence="2">
    <location>
        <begin position="198"/>
        <end position="209"/>
    </location>
</feature>
<feature type="region of interest" description="Disordered" evidence="2">
    <location>
        <begin position="275"/>
        <end position="295"/>
    </location>
</feature>
<dbReference type="EMBL" id="CP151507">
    <property type="protein sequence ID" value="WZN63112.1"/>
    <property type="molecule type" value="Genomic_DNA"/>
</dbReference>
<dbReference type="InterPro" id="IPR039893">
    <property type="entry name" value="CEP120-like"/>
</dbReference>
<dbReference type="GO" id="GO:0010564">
    <property type="term" value="P:regulation of cell cycle process"/>
    <property type="evidence" value="ECO:0007669"/>
    <property type="project" value="TreeGrafter"/>
</dbReference>
<organism evidence="3 4">
    <name type="scientific">Chloropicon roscoffensis</name>
    <dbReference type="NCBI Taxonomy" id="1461544"/>
    <lineage>
        <taxon>Eukaryota</taxon>
        <taxon>Viridiplantae</taxon>
        <taxon>Chlorophyta</taxon>
        <taxon>Chloropicophyceae</taxon>
        <taxon>Chloropicales</taxon>
        <taxon>Chloropicaceae</taxon>
        <taxon>Chloropicon</taxon>
    </lineage>
</organism>
<dbReference type="PANTHER" id="PTHR21574">
    <property type="entry name" value="CENTROSOMAL PROTEIN OF 120 KDA"/>
    <property type="match status" value="1"/>
</dbReference>
<feature type="compositionally biased region" description="Basic and acidic residues" evidence="2">
    <location>
        <begin position="612"/>
        <end position="622"/>
    </location>
</feature>
<reference evidence="3 4" key="1">
    <citation type="submission" date="2024-03" db="EMBL/GenBank/DDBJ databases">
        <title>Complete genome sequence of the green alga Chloropicon roscoffensis RCC1871.</title>
        <authorList>
            <person name="Lemieux C."/>
            <person name="Pombert J.-F."/>
            <person name="Otis C."/>
            <person name="Turmel M."/>
        </authorList>
    </citation>
    <scope>NUCLEOTIDE SEQUENCE [LARGE SCALE GENOMIC DNA]</scope>
    <source>
        <strain evidence="3 4">RCC1871</strain>
    </source>
</reference>
<feature type="coiled-coil region" evidence="1">
    <location>
        <begin position="345"/>
        <end position="375"/>
    </location>
</feature>
<dbReference type="Proteomes" id="UP001472866">
    <property type="component" value="Chromosome 07"/>
</dbReference>
<protein>
    <submittedName>
        <fullName evidence="3">Centrosomal protein</fullName>
    </submittedName>
</protein>
<evidence type="ECO:0000256" key="2">
    <source>
        <dbReference type="SAM" id="MobiDB-lite"/>
    </source>
</evidence>
<evidence type="ECO:0000256" key="1">
    <source>
        <dbReference type="SAM" id="Coils"/>
    </source>
</evidence>
<name>A0AAX4P9Q5_9CHLO</name>
<accession>A0AAX4P9Q5</accession>